<dbReference type="Proteomes" id="UP000194236">
    <property type="component" value="Unassembled WGS sequence"/>
</dbReference>
<evidence type="ECO:0000313" key="2">
    <source>
        <dbReference type="Proteomes" id="UP000194236"/>
    </source>
</evidence>
<evidence type="ECO:0000313" key="1">
    <source>
        <dbReference type="EMBL" id="OTF79694.1"/>
    </source>
</evidence>
<name>A0A1Y3BI41_EURMA</name>
<dbReference type="AlphaFoldDB" id="A0A1Y3BI41"/>
<feature type="non-terminal residue" evidence="1">
    <location>
        <position position="1088"/>
    </location>
</feature>
<sequence>MTTWAEYTIDLLRNFSSLSNRYNGIIRLYYILVADTIIDPYLRDLTPKMETFFIEFEKKISSLKSLNNKFESTVNSTGWNHVIIVNLLDRIIDSLLKIPADDRSLFEHQLFTSTVPIALRTLIMLSMKFHSIIKIIPIIKPIQDIIVERIENIVSEPQWLLLNSNIRVSIRIFTLILNAPKLNCDKLKRLVILLLNTGIGGDDQSLQFRRILITKSFNELAAKTNGSLLNLFVNFQKDIGQLMVKKLREKFDLNVLLECSMYFGIDMFTNELLCWIIPDLIIEWDERICTLLDQMIIERKLMKKPKISLIKQYFNDIIAHLFFTYPDETDFLAKIYEMTKSLSNYSQYNVFELYHKFYKKLADTILKRFAQSQSRTLKALSFLYQLSKIQLNNDFDTRFRQIDLNYFEKNPDEFQRILQQEFFIDHVQKIDRLLIRKDYCHCQIEEKILLCESFLMTLQKLDDSFINLYRVRIYFLIRLILNEHSDIGRIIEIGLRILEHFVLRVEQNYVEMELLSICLLIVPFAQHLPRQTGQLLMKLLCHRKFPVSVLYQLSFLPSDQNNNPFKPTVDILRKRFTEFTTMNSSRSSSISTTATVSSSSSSTMDYSNNLSNVLKSENIDERFQLINHIKSPEFGYICREIYFLIRNLQQCTEIRLQEILLHQIYQRIDSHRKIYYRICLLGAISPRFLQLDMPFTSDNYCFDQKIPVSRQSNLAMIDFADRQLFVYKKRPFKVLVLDIYMEQIRAASRLSDYNSASFALQKLLPLFTDSSVSRSAALLGCSNNEFDTQAETTAAGISTQKIERYVKNHDHHSRKTDFKQIKLSSSQEMKFLDRCDQIKRFLLDERNDYLNSDQIHDSELRNYRCIYEYSTLNAQDIRKRLVMEMEEFFDHTIKSTMSFTEFIQSFIHMLYHSFIIPKLKKSQMESYETFSQINNMDILSQIYPTSQTVSGNFADLQQEFNDIKQRIGQLRTPESFFIICYHSIMINVRLSYLLLPGLIIVALGCGNDETQQKFARKFRHMIEEKFIACPTMFSGELGTMFADFICCLYDFLIEWMHRRRLAHRVVIGSKFLRDRTINSLDREYFGVN</sequence>
<dbReference type="OrthoDB" id="381190at2759"/>
<proteinExistence type="predicted"/>
<keyword evidence="2" id="KW-1185">Reference proteome</keyword>
<dbReference type="EMBL" id="MUJZ01021855">
    <property type="protein sequence ID" value="OTF79694.1"/>
    <property type="molecule type" value="Genomic_DNA"/>
</dbReference>
<accession>A0A1Y3BI41</accession>
<comment type="caution">
    <text evidence="1">The sequence shown here is derived from an EMBL/GenBank/DDBJ whole genome shotgun (WGS) entry which is preliminary data.</text>
</comment>
<reference evidence="1 2" key="1">
    <citation type="submission" date="2017-03" db="EMBL/GenBank/DDBJ databases">
        <title>Genome Survey of Euroglyphus maynei.</title>
        <authorList>
            <person name="Arlian L.G."/>
            <person name="Morgan M.S."/>
            <person name="Rider S.D."/>
        </authorList>
    </citation>
    <scope>NUCLEOTIDE SEQUENCE [LARGE SCALE GENOMIC DNA]</scope>
    <source>
        <strain evidence="1">Arlian Lab</strain>
        <tissue evidence="1">Whole body</tissue>
    </source>
</reference>
<protein>
    <submittedName>
        <fullName evidence="1">Uncharacterized protein</fullName>
    </submittedName>
</protein>
<gene>
    <name evidence="1" type="ORF">BLA29_001313</name>
</gene>
<organism evidence="1 2">
    <name type="scientific">Euroglyphus maynei</name>
    <name type="common">Mayne's house dust mite</name>
    <dbReference type="NCBI Taxonomy" id="6958"/>
    <lineage>
        <taxon>Eukaryota</taxon>
        <taxon>Metazoa</taxon>
        <taxon>Ecdysozoa</taxon>
        <taxon>Arthropoda</taxon>
        <taxon>Chelicerata</taxon>
        <taxon>Arachnida</taxon>
        <taxon>Acari</taxon>
        <taxon>Acariformes</taxon>
        <taxon>Sarcoptiformes</taxon>
        <taxon>Astigmata</taxon>
        <taxon>Psoroptidia</taxon>
        <taxon>Analgoidea</taxon>
        <taxon>Pyroglyphidae</taxon>
        <taxon>Pyroglyphinae</taxon>
        <taxon>Euroglyphus</taxon>
    </lineage>
</organism>